<gene>
    <name evidence="2" type="ORF">A2750_03540</name>
</gene>
<keyword evidence="1" id="KW-0812">Transmembrane</keyword>
<feature type="transmembrane region" description="Helical" evidence="1">
    <location>
        <begin position="32"/>
        <end position="53"/>
    </location>
</feature>
<comment type="caution">
    <text evidence="2">The sequence shown here is derived from an EMBL/GenBank/DDBJ whole genome shotgun (WGS) entry which is preliminary data.</text>
</comment>
<protein>
    <submittedName>
        <fullName evidence="2">Uncharacterized protein</fullName>
    </submittedName>
</protein>
<evidence type="ECO:0000313" key="3">
    <source>
        <dbReference type="Proteomes" id="UP000178023"/>
    </source>
</evidence>
<accession>A0A1F8F2N2</accession>
<reference evidence="2 3" key="1">
    <citation type="journal article" date="2016" name="Nat. Commun.">
        <title>Thousands of microbial genomes shed light on interconnected biogeochemical processes in an aquifer system.</title>
        <authorList>
            <person name="Anantharaman K."/>
            <person name="Brown C.T."/>
            <person name="Hug L.A."/>
            <person name="Sharon I."/>
            <person name="Castelle C.J."/>
            <person name="Probst A.J."/>
            <person name="Thomas B.C."/>
            <person name="Singh A."/>
            <person name="Wilkins M.J."/>
            <person name="Karaoz U."/>
            <person name="Brodie E.L."/>
            <person name="Williams K.H."/>
            <person name="Hubbard S.S."/>
            <person name="Banfield J.F."/>
        </authorList>
    </citation>
    <scope>NUCLEOTIDE SEQUENCE [LARGE SCALE GENOMIC DNA]</scope>
</reference>
<keyword evidence="1" id="KW-1133">Transmembrane helix</keyword>
<keyword evidence="1" id="KW-0472">Membrane</keyword>
<dbReference type="EMBL" id="MGJL01000038">
    <property type="protein sequence ID" value="OGN06539.1"/>
    <property type="molecule type" value="Genomic_DNA"/>
</dbReference>
<feature type="transmembrane region" description="Helical" evidence="1">
    <location>
        <begin position="65"/>
        <end position="83"/>
    </location>
</feature>
<dbReference type="AlphaFoldDB" id="A0A1F8F2N2"/>
<organism evidence="2 3">
    <name type="scientific">Candidatus Yanofskybacteria bacterium RIFCSPHIGHO2_01_FULL_45_42</name>
    <dbReference type="NCBI Taxonomy" id="1802671"/>
    <lineage>
        <taxon>Bacteria</taxon>
        <taxon>Candidatus Yanofskyibacteriota</taxon>
    </lineage>
</organism>
<evidence type="ECO:0000256" key="1">
    <source>
        <dbReference type="SAM" id="Phobius"/>
    </source>
</evidence>
<evidence type="ECO:0000313" key="2">
    <source>
        <dbReference type="EMBL" id="OGN06539.1"/>
    </source>
</evidence>
<dbReference type="Proteomes" id="UP000178023">
    <property type="component" value="Unassembled WGS sequence"/>
</dbReference>
<feature type="transmembrane region" description="Helical" evidence="1">
    <location>
        <begin position="107"/>
        <end position="129"/>
    </location>
</feature>
<sequence>MGSLFKKSLIVAATTVAVDFAFHYFLTRPMETLTYFVIKFLLAFFVAAALFDSYSFVKNPAVKKYVLAGLIFSTLMSAYYRAWELFEIFAPWGSRAPDIYGISRDNLLFFSGAWWLAHTSFFVLGVILARRWIKN</sequence>
<name>A0A1F8F2N2_9BACT</name>
<proteinExistence type="predicted"/>